<feature type="chain" id="PRO_5025360831" evidence="1">
    <location>
        <begin position="23"/>
        <end position="135"/>
    </location>
</feature>
<dbReference type="Proteomes" id="UP000799424">
    <property type="component" value="Unassembled WGS sequence"/>
</dbReference>
<organism evidence="2 3">
    <name type="scientific">Ophiobolus disseminans</name>
    <dbReference type="NCBI Taxonomy" id="1469910"/>
    <lineage>
        <taxon>Eukaryota</taxon>
        <taxon>Fungi</taxon>
        <taxon>Dikarya</taxon>
        <taxon>Ascomycota</taxon>
        <taxon>Pezizomycotina</taxon>
        <taxon>Dothideomycetes</taxon>
        <taxon>Pleosporomycetidae</taxon>
        <taxon>Pleosporales</taxon>
        <taxon>Pleosporineae</taxon>
        <taxon>Phaeosphaeriaceae</taxon>
        <taxon>Ophiobolus</taxon>
    </lineage>
</organism>
<protein>
    <submittedName>
        <fullName evidence="2">Uncharacterized protein</fullName>
    </submittedName>
</protein>
<dbReference type="AlphaFoldDB" id="A0A6A7A4M5"/>
<name>A0A6A7A4M5_9PLEO</name>
<gene>
    <name evidence="2" type="ORF">CC86DRAFT_438978</name>
</gene>
<evidence type="ECO:0000313" key="3">
    <source>
        <dbReference type="Proteomes" id="UP000799424"/>
    </source>
</evidence>
<proteinExistence type="predicted"/>
<evidence type="ECO:0000313" key="2">
    <source>
        <dbReference type="EMBL" id="KAF2828093.1"/>
    </source>
</evidence>
<dbReference type="EMBL" id="MU006223">
    <property type="protein sequence ID" value="KAF2828093.1"/>
    <property type="molecule type" value="Genomic_DNA"/>
</dbReference>
<reference evidence="2" key="1">
    <citation type="journal article" date="2020" name="Stud. Mycol.">
        <title>101 Dothideomycetes genomes: a test case for predicting lifestyles and emergence of pathogens.</title>
        <authorList>
            <person name="Haridas S."/>
            <person name="Albert R."/>
            <person name="Binder M."/>
            <person name="Bloem J."/>
            <person name="Labutti K."/>
            <person name="Salamov A."/>
            <person name="Andreopoulos B."/>
            <person name="Baker S."/>
            <person name="Barry K."/>
            <person name="Bills G."/>
            <person name="Bluhm B."/>
            <person name="Cannon C."/>
            <person name="Castanera R."/>
            <person name="Culley D."/>
            <person name="Daum C."/>
            <person name="Ezra D."/>
            <person name="Gonzalez J."/>
            <person name="Henrissat B."/>
            <person name="Kuo A."/>
            <person name="Liang C."/>
            <person name="Lipzen A."/>
            <person name="Lutzoni F."/>
            <person name="Magnuson J."/>
            <person name="Mondo S."/>
            <person name="Nolan M."/>
            <person name="Ohm R."/>
            <person name="Pangilinan J."/>
            <person name="Park H.-J."/>
            <person name="Ramirez L."/>
            <person name="Alfaro M."/>
            <person name="Sun H."/>
            <person name="Tritt A."/>
            <person name="Yoshinaga Y."/>
            <person name="Zwiers L.-H."/>
            <person name="Turgeon B."/>
            <person name="Goodwin S."/>
            <person name="Spatafora J."/>
            <person name="Crous P."/>
            <person name="Grigoriev I."/>
        </authorList>
    </citation>
    <scope>NUCLEOTIDE SEQUENCE</scope>
    <source>
        <strain evidence="2">CBS 113818</strain>
    </source>
</reference>
<keyword evidence="3" id="KW-1185">Reference proteome</keyword>
<keyword evidence="1" id="KW-0732">Signal</keyword>
<accession>A0A6A7A4M5</accession>
<feature type="signal peptide" evidence="1">
    <location>
        <begin position="1"/>
        <end position="22"/>
    </location>
</feature>
<sequence length="135" mass="14879">MKGLPVSRDVSLLLMATRIGLAVDATQYFERSGVPLSVRVQAGAIRAAFPAVCRSSAPAPATAARLLGHDDGCVVEQKGSRHEVRWTQVAKKGNSTLRASNWLQLQPRLVCNSLEMTSRTHRSRFKRPNMYQFDG</sequence>
<evidence type="ECO:0000256" key="1">
    <source>
        <dbReference type="SAM" id="SignalP"/>
    </source>
</evidence>